<dbReference type="InterPro" id="IPR015943">
    <property type="entry name" value="WD40/YVTN_repeat-like_dom_sf"/>
</dbReference>
<feature type="repeat" description="WD" evidence="3">
    <location>
        <begin position="53"/>
        <end position="94"/>
    </location>
</feature>
<feature type="repeat" description="WD" evidence="3">
    <location>
        <begin position="239"/>
        <end position="280"/>
    </location>
</feature>
<dbReference type="CDD" id="cd00200">
    <property type="entry name" value="WD40"/>
    <property type="match status" value="1"/>
</dbReference>
<proteinExistence type="predicted"/>
<evidence type="ECO:0000313" key="4">
    <source>
        <dbReference type="EMBL" id="KIM61500.1"/>
    </source>
</evidence>
<dbReference type="InterPro" id="IPR036322">
    <property type="entry name" value="WD40_repeat_dom_sf"/>
</dbReference>
<dbReference type="HOGENOM" id="CLU_000288_57_11_1"/>
<dbReference type="STRING" id="1036808.A0A0C3DLE4"/>
<feature type="repeat" description="WD" evidence="3">
    <location>
        <begin position="12"/>
        <end position="52"/>
    </location>
</feature>
<dbReference type="SUPFAM" id="SSF50978">
    <property type="entry name" value="WD40 repeat-like"/>
    <property type="match status" value="1"/>
</dbReference>
<gene>
    <name evidence="4" type="ORF">SCLCIDRAFT_16129</name>
</gene>
<dbReference type="PROSITE" id="PS50294">
    <property type="entry name" value="WD_REPEATS_REGION"/>
    <property type="match status" value="1"/>
</dbReference>
<dbReference type="InParanoid" id="A0A0C3DLE4"/>
<keyword evidence="2" id="KW-0677">Repeat</keyword>
<feature type="repeat" description="WD" evidence="3">
    <location>
        <begin position="190"/>
        <end position="225"/>
    </location>
</feature>
<dbReference type="SMART" id="SM00320">
    <property type="entry name" value="WD40"/>
    <property type="match status" value="5"/>
</dbReference>
<reference evidence="4 5" key="1">
    <citation type="submission" date="2014-04" db="EMBL/GenBank/DDBJ databases">
        <authorList>
            <consortium name="DOE Joint Genome Institute"/>
            <person name="Kuo A."/>
            <person name="Kohler A."/>
            <person name="Nagy L.G."/>
            <person name="Floudas D."/>
            <person name="Copeland A."/>
            <person name="Barry K.W."/>
            <person name="Cichocki N."/>
            <person name="Veneault-Fourrey C."/>
            <person name="LaButti K."/>
            <person name="Lindquist E.A."/>
            <person name="Lipzen A."/>
            <person name="Lundell T."/>
            <person name="Morin E."/>
            <person name="Murat C."/>
            <person name="Sun H."/>
            <person name="Tunlid A."/>
            <person name="Henrissat B."/>
            <person name="Grigoriev I.V."/>
            <person name="Hibbett D.S."/>
            <person name="Martin F."/>
            <person name="Nordberg H.P."/>
            <person name="Cantor M.N."/>
            <person name="Hua S.X."/>
        </authorList>
    </citation>
    <scope>NUCLEOTIDE SEQUENCE [LARGE SCALE GENOMIC DNA]</scope>
    <source>
        <strain evidence="4 5">Foug A</strain>
    </source>
</reference>
<keyword evidence="5" id="KW-1185">Reference proteome</keyword>
<name>A0A0C3DLE4_9AGAM</name>
<dbReference type="InterPro" id="IPR019775">
    <property type="entry name" value="WD40_repeat_CS"/>
</dbReference>
<dbReference type="PANTHER" id="PTHR44090">
    <property type="entry name" value="WD REPEAT-CONTAINING PROTEIN 61"/>
    <property type="match status" value="1"/>
</dbReference>
<evidence type="ECO:0000256" key="2">
    <source>
        <dbReference type="ARBA" id="ARBA00022737"/>
    </source>
</evidence>
<dbReference type="PANTHER" id="PTHR44090:SF1">
    <property type="entry name" value="SUPERKILLER COMPLEX PROTEIN 8"/>
    <property type="match status" value="1"/>
</dbReference>
<dbReference type="InterPro" id="IPR001680">
    <property type="entry name" value="WD40_rpt"/>
</dbReference>
<dbReference type="Proteomes" id="UP000053989">
    <property type="component" value="Unassembled WGS sequence"/>
</dbReference>
<protein>
    <submittedName>
        <fullName evidence="4">Uncharacterized protein</fullName>
    </submittedName>
</protein>
<evidence type="ECO:0000256" key="3">
    <source>
        <dbReference type="PROSITE-ProRule" id="PRU00221"/>
    </source>
</evidence>
<dbReference type="Pfam" id="PF00400">
    <property type="entry name" value="WD40"/>
    <property type="match status" value="5"/>
</dbReference>
<sequence>MSLAFVTALECKEPHSDEVWDVSWTANDTAISASADGTVKQWDSTSGQVSSSRPPHNLAIVSLSVSPDGRLVLFNSLEGTTFLWDLSTDSIVGRHESYDRSAVEGAEPSWSVSLHPKGETYAASNGSGNVTMYSANPDSFGTRQGILSSGKNKHGMLCKYSPDGRRVALSVESGQIFIFDVESMSLTTTYSSHAMSVRSFAWSYDGSLLLTASDDKRLILHDVRSTPSGKPGSGAVATLIGHSSWVLSTDISPDSRLAVSGSADKTIKVWDLAARAAVSTVQESGEVWAVSWRPKPALPGSAGAFVSAGQDGCVRWWRSAGTGA</sequence>
<accession>A0A0C3DLE4</accession>
<dbReference type="FunCoup" id="A0A0C3DLE4">
    <property type="interactions" value="184"/>
</dbReference>
<evidence type="ECO:0000256" key="1">
    <source>
        <dbReference type="ARBA" id="ARBA00022574"/>
    </source>
</evidence>
<dbReference type="PROSITE" id="PS00678">
    <property type="entry name" value="WD_REPEATS_1"/>
    <property type="match status" value="1"/>
</dbReference>
<dbReference type="EMBL" id="KN822051">
    <property type="protein sequence ID" value="KIM61500.1"/>
    <property type="molecule type" value="Genomic_DNA"/>
</dbReference>
<dbReference type="Gene3D" id="2.130.10.10">
    <property type="entry name" value="YVTN repeat-like/Quinoprotein amine dehydrogenase"/>
    <property type="match status" value="2"/>
</dbReference>
<dbReference type="GO" id="GO:0032991">
    <property type="term" value="C:protein-containing complex"/>
    <property type="evidence" value="ECO:0007669"/>
    <property type="project" value="UniProtKB-ARBA"/>
</dbReference>
<dbReference type="PROSITE" id="PS50082">
    <property type="entry name" value="WD_REPEATS_2"/>
    <property type="match status" value="4"/>
</dbReference>
<dbReference type="PRINTS" id="PR00320">
    <property type="entry name" value="GPROTEINBRPT"/>
</dbReference>
<keyword evidence="1 3" id="KW-0853">WD repeat</keyword>
<dbReference type="InterPro" id="IPR020472">
    <property type="entry name" value="WD40_PAC1"/>
</dbReference>
<dbReference type="OrthoDB" id="538223at2759"/>
<reference evidence="5" key="2">
    <citation type="submission" date="2015-01" db="EMBL/GenBank/DDBJ databases">
        <title>Evolutionary Origins and Diversification of the Mycorrhizal Mutualists.</title>
        <authorList>
            <consortium name="DOE Joint Genome Institute"/>
            <consortium name="Mycorrhizal Genomics Consortium"/>
            <person name="Kohler A."/>
            <person name="Kuo A."/>
            <person name="Nagy L.G."/>
            <person name="Floudas D."/>
            <person name="Copeland A."/>
            <person name="Barry K.W."/>
            <person name="Cichocki N."/>
            <person name="Veneault-Fourrey C."/>
            <person name="LaButti K."/>
            <person name="Lindquist E.A."/>
            <person name="Lipzen A."/>
            <person name="Lundell T."/>
            <person name="Morin E."/>
            <person name="Murat C."/>
            <person name="Riley R."/>
            <person name="Ohm R."/>
            <person name="Sun H."/>
            <person name="Tunlid A."/>
            <person name="Henrissat B."/>
            <person name="Grigoriev I.V."/>
            <person name="Hibbett D.S."/>
            <person name="Martin F."/>
        </authorList>
    </citation>
    <scope>NUCLEOTIDE SEQUENCE [LARGE SCALE GENOMIC DNA]</scope>
    <source>
        <strain evidence="5">Foug A</strain>
    </source>
</reference>
<dbReference type="InterPro" id="IPR051510">
    <property type="entry name" value="SKI8"/>
</dbReference>
<dbReference type="GO" id="GO:0005634">
    <property type="term" value="C:nucleus"/>
    <property type="evidence" value="ECO:0007669"/>
    <property type="project" value="TreeGrafter"/>
</dbReference>
<organism evidence="4 5">
    <name type="scientific">Scleroderma citrinum Foug A</name>
    <dbReference type="NCBI Taxonomy" id="1036808"/>
    <lineage>
        <taxon>Eukaryota</taxon>
        <taxon>Fungi</taxon>
        <taxon>Dikarya</taxon>
        <taxon>Basidiomycota</taxon>
        <taxon>Agaricomycotina</taxon>
        <taxon>Agaricomycetes</taxon>
        <taxon>Agaricomycetidae</taxon>
        <taxon>Boletales</taxon>
        <taxon>Sclerodermatineae</taxon>
        <taxon>Sclerodermataceae</taxon>
        <taxon>Scleroderma</taxon>
    </lineage>
</organism>
<evidence type="ECO:0000313" key="5">
    <source>
        <dbReference type="Proteomes" id="UP000053989"/>
    </source>
</evidence>
<dbReference type="AlphaFoldDB" id="A0A0C3DLE4"/>